<keyword evidence="2" id="KW-0808">Transferase</keyword>
<dbReference type="GO" id="GO:0008641">
    <property type="term" value="F:ubiquitin-like modifier activating enzyme activity"/>
    <property type="evidence" value="ECO:0007669"/>
    <property type="project" value="InterPro"/>
</dbReference>
<dbReference type="Pfam" id="PF00899">
    <property type="entry name" value="ThiF"/>
    <property type="match status" value="1"/>
</dbReference>
<evidence type="ECO:0000313" key="3">
    <source>
        <dbReference type="Proteomes" id="UP000237662"/>
    </source>
</evidence>
<evidence type="ECO:0000313" key="2">
    <source>
        <dbReference type="EMBL" id="PPK86119.1"/>
    </source>
</evidence>
<dbReference type="EMBL" id="PTJC01000006">
    <property type="protein sequence ID" value="PPK86119.1"/>
    <property type="molecule type" value="Genomic_DNA"/>
</dbReference>
<dbReference type="InterPro" id="IPR035985">
    <property type="entry name" value="Ubiquitin-activating_enz"/>
</dbReference>
<accession>A0A2S6I4T5</accession>
<dbReference type="GO" id="GO:0008146">
    <property type="term" value="F:sulfotransferase activity"/>
    <property type="evidence" value="ECO:0007669"/>
    <property type="project" value="TreeGrafter"/>
</dbReference>
<dbReference type="AlphaFoldDB" id="A0A2S6I4T5"/>
<name>A0A2S6I4T5_9BACT</name>
<protein>
    <submittedName>
        <fullName evidence="2">Adenylyltransferase/sulfurtransferase</fullName>
    </submittedName>
</protein>
<organism evidence="2 3">
    <name type="scientific">Neolewinella xylanilytica</name>
    <dbReference type="NCBI Taxonomy" id="1514080"/>
    <lineage>
        <taxon>Bacteria</taxon>
        <taxon>Pseudomonadati</taxon>
        <taxon>Bacteroidota</taxon>
        <taxon>Saprospiria</taxon>
        <taxon>Saprospirales</taxon>
        <taxon>Lewinellaceae</taxon>
        <taxon>Neolewinella</taxon>
    </lineage>
</organism>
<keyword evidence="2" id="KW-0548">Nucleotidyltransferase</keyword>
<dbReference type="RefSeq" id="WP_262497222.1">
    <property type="nucleotide sequence ID" value="NZ_PTJC01000006.1"/>
</dbReference>
<dbReference type="InterPro" id="IPR000594">
    <property type="entry name" value="ThiF_NAD_FAD-bd"/>
</dbReference>
<dbReference type="PANTHER" id="PTHR10953:SF240">
    <property type="entry name" value="SULFUR CARRIER PROTEIN THIS ADENYLYLTRANSFERASE"/>
    <property type="match status" value="1"/>
</dbReference>
<dbReference type="PANTHER" id="PTHR10953">
    <property type="entry name" value="UBIQUITIN-ACTIVATING ENZYME E1"/>
    <property type="match status" value="1"/>
</dbReference>
<dbReference type="GO" id="GO:0004792">
    <property type="term" value="F:thiosulfate-cyanide sulfurtransferase activity"/>
    <property type="evidence" value="ECO:0007669"/>
    <property type="project" value="TreeGrafter"/>
</dbReference>
<gene>
    <name evidence="2" type="ORF">CLV84_3036</name>
</gene>
<reference evidence="2 3" key="1">
    <citation type="submission" date="2018-02" db="EMBL/GenBank/DDBJ databases">
        <title>Genomic Encyclopedia of Archaeal and Bacterial Type Strains, Phase II (KMG-II): from individual species to whole genera.</title>
        <authorList>
            <person name="Goeker M."/>
        </authorList>
    </citation>
    <scope>NUCLEOTIDE SEQUENCE [LARGE SCALE GENOMIC DNA]</scope>
    <source>
        <strain evidence="2 3">DSM 29526</strain>
    </source>
</reference>
<dbReference type="Proteomes" id="UP000237662">
    <property type="component" value="Unassembled WGS sequence"/>
</dbReference>
<sequence>MAENRYARQTMLSEIGAEGQKKLAAARVVIVGCGGLGSPAAAYLAGAGIGSIRLIDGDRPERTNLHRQVFYTADAAAYKVDQLKAHLERLNPEVKVNAVARHLAAGNARILLQGAHLVLDGTDDAVTKHLLNDACVSLGIPLVYAAAQGYSGYVALFENRPGGIHLRDVYPDPDPAMPDCATAGVLPTAVGIVAMLQANAALCYLLDIGDPPVDRLVTYNALDNSQHRVKLQKTYTAPNVDPWAGVKPSRSRDRLEVEHDTLTPPGYDAVFSMLSEAREPDLPAGVRRLDQRNPFGQCLEQMEDGGKYLLYCNSGKLSLVLAAQLVKERPELEVVSLRGGVAGMGTE</sequence>
<dbReference type="InterPro" id="IPR045886">
    <property type="entry name" value="ThiF/MoeB/HesA"/>
</dbReference>
<comment type="caution">
    <text evidence="2">The sequence shown here is derived from an EMBL/GenBank/DDBJ whole genome shotgun (WGS) entry which is preliminary data.</text>
</comment>
<dbReference type="Gene3D" id="3.40.50.720">
    <property type="entry name" value="NAD(P)-binding Rossmann-like Domain"/>
    <property type="match status" value="1"/>
</dbReference>
<dbReference type="GO" id="GO:0005829">
    <property type="term" value="C:cytosol"/>
    <property type="evidence" value="ECO:0007669"/>
    <property type="project" value="TreeGrafter"/>
</dbReference>
<proteinExistence type="predicted"/>
<dbReference type="GO" id="GO:0016779">
    <property type="term" value="F:nucleotidyltransferase activity"/>
    <property type="evidence" value="ECO:0007669"/>
    <property type="project" value="UniProtKB-KW"/>
</dbReference>
<keyword evidence="3" id="KW-1185">Reference proteome</keyword>
<dbReference type="SUPFAM" id="SSF69572">
    <property type="entry name" value="Activating enzymes of the ubiquitin-like proteins"/>
    <property type="match status" value="1"/>
</dbReference>
<evidence type="ECO:0000259" key="1">
    <source>
        <dbReference type="Pfam" id="PF00899"/>
    </source>
</evidence>
<feature type="domain" description="THIF-type NAD/FAD binding fold" evidence="1">
    <location>
        <begin position="6"/>
        <end position="232"/>
    </location>
</feature>
<dbReference type="CDD" id="cd00757">
    <property type="entry name" value="ThiF_MoeB_HesA_family"/>
    <property type="match status" value="1"/>
</dbReference>